<reference evidence="2 3" key="1">
    <citation type="submission" date="2019-08" db="EMBL/GenBank/DDBJ databases">
        <authorList>
            <person name="Lei W."/>
        </authorList>
    </citation>
    <scope>NUCLEOTIDE SEQUENCE [LARGE SCALE GENOMIC DNA]</scope>
    <source>
        <strain evidence="2 3">CCUG 58627</strain>
    </source>
</reference>
<gene>
    <name evidence="2" type="ORF">FRX94_02150</name>
</gene>
<comment type="caution">
    <text evidence="2">The sequence shown here is derived from an EMBL/GenBank/DDBJ whole genome shotgun (WGS) entry which is preliminary data.</text>
</comment>
<dbReference type="OrthoDB" id="9800174at2"/>
<dbReference type="InterPro" id="IPR017853">
    <property type="entry name" value="GH"/>
</dbReference>
<dbReference type="GO" id="GO:0005975">
    <property type="term" value="P:carbohydrate metabolic process"/>
    <property type="evidence" value="ECO:0007669"/>
    <property type="project" value="InterPro"/>
</dbReference>
<protein>
    <submittedName>
        <fullName evidence="2">Malto-oligosyltrehalose trehalohydrolase</fullName>
    </submittedName>
</protein>
<dbReference type="GO" id="GO:0016787">
    <property type="term" value="F:hydrolase activity"/>
    <property type="evidence" value="ECO:0007669"/>
    <property type="project" value="UniProtKB-KW"/>
</dbReference>
<dbReference type="Gene3D" id="2.60.40.10">
    <property type="entry name" value="Immunoglobulins"/>
    <property type="match status" value="1"/>
</dbReference>
<dbReference type="PANTHER" id="PTHR43651:SF11">
    <property type="entry name" value="MALTO-OLIGOSYLTREHALOSE TREHALOHYDROLASE"/>
    <property type="match status" value="1"/>
</dbReference>
<dbReference type="AlphaFoldDB" id="A0A5C5UQE1"/>
<keyword evidence="2" id="KW-0378">Hydrolase</keyword>
<dbReference type="Proteomes" id="UP000320791">
    <property type="component" value="Unassembled WGS sequence"/>
</dbReference>
<dbReference type="SUPFAM" id="SSF81296">
    <property type="entry name" value="E set domains"/>
    <property type="match status" value="1"/>
</dbReference>
<name>A0A5C5UQE1_9CORY</name>
<evidence type="ECO:0000259" key="1">
    <source>
        <dbReference type="SMART" id="SM00642"/>
    </source>
</evidence>
<dbReference type="Pfam" id="PF00128">
    <property type="entry name" value="Alpha-amylase"/>
    <property type="match status" value="1"/>
</dbReference>
<dbReference type="CDD" id="cd11325">
    <property type="entry name" value="AmyAc_GTHase"/>
    <property type="match status" value="1"/>
</dbReference>
<keyword evidence="3" id="KW-1185">Reference proteome</keyword>
<dbReference type="SMART" id="SM00642">
    <property type="entry name" value="Aamy"/>
    <property type="match status" value="1"/>
</dbReference>
<dbReference type="EMBL" id="VOHM01000003">
    <property type="protein sequence ID" value="TWT28711.1"/>
    <property type="molecule type" value="Genomic_DNA"/>
</dbReference>
<dbReference type="CDD" id="cd02853">
    <property type="entry name" value="E_set_MTHase_like_N"/>
    <property type="match status" value="1"/>
</dbReference>
<evidence type="ECO:0000313" key="3">
    <source>
        <dbReference type="Proteomes" id="UP000320791"/>
    </source>
</evidence>
<sequence>MKHFSVWAPKASNIELVIDGVAHPMRRGNVWTSDITPVPGMRYGFRVDGELLPDPRSQSQPDGVHGLSEVCDPEFAWQHPWRGQQRSRIYELHVGTFRGDFQGVIEKLPYLQSIGVGAIELMPVQPFAGDRNWGYDGVFWHAVHAGYGGPRGLKQLIDAAHGHGIAVYLDVVYNHFGPEGNYMNRFGPYTVPNPTGWGDAINMADPHVRGYILDAIRQWFIEYRVDGLRLDATHAYTDLSLLDDIAELAAAVAAETGIPRTLIAEDLRDDPEITTSRGIDLQWNDTIHHCLHTLVTGEKHAYYKGYGTVQQLVDAINHRYHSVVYTTTHDQVGNRPRGDRPSQNLTVAQQLLKAAIIAAIPSPTMLFMGEEYGATTPFPFFCSHSDPALQAGTIAGRAEQFQDMGLTQPPLDPTDPATFEAARLDWQINPEVFAGYQRIFELSDQVQEPVKAIGGQRWIALLGAHPLVANLSDRPVTLPFTGELVYSFGSPEFTETHMVLGPWEFAFCKYLTCD</sequence>
<accession>A0A5C5UQE1</accession>
<dbReference type="SUPFAM" id="SSF51445">
    <property type="entry name" value="(Trans)glycosidases"/>
    <property type="match status" value="1"/>
</dbReference>
<feature type="domain" description="Glycosyl hydrolase family 13 catalytic" evidence="1">
    <location>
        <begin position="91"/>
        <end position="397"/>
    </location>
</feature>
<dbReference type="InterPro" id="IPR006047">
    <property type="entry name" value="GH13_cat_dom"/>
</dbReference>
<dbReference type="InterPro" id="IPR014756">
    <property type="entry name" value="Ig_E-set"/>
</dbReference>
<organism evidence="2 3">
    <name type="scientific">Corynebacterium canis</name>
    <dbReference type="NCBI Taxonomy" id="679663"/>
    <lineage>
        <taxon>Bacteria</taxon>
        <taxon>Bacillati</taxon>
        <taxon>Actinomycetota</taxon>
        <taxon>Actinomycetes</taxon>
        <taxon>Mycobacteriales</taxon>
        <taxon>Corynebacteriaceae</taxon>
        <taxon>Corynebacterium</taxon>
    </lineage>
</organism>
<dbReference type="InterPro" id="IPR013783">
    <property type="entry name" value="Ig-like_fold"/>
</dbReference>
<dbReference type="PANTHER" id="PTHR43651">
    <property type="entry name" value="1,4-ALPHA-GLUCAN-BRANCHING ENZYME"/>
    <property type="match status" value="1"/>
</dbReference>
<dbReference type="Gene3D" id="3.20.20.80">
    <property type="entry name" value="Glycosidases"/>
    <property type="match status" value="1"/>
</dbReference>
<proteinExistence type="predicted"/>
<dbReference type="RefSeq" id="WP_146323473.1">
    <property type="nucleotide sequence ID" value="NZ_BAABLR010000027.1"/>
</dbReference>
<evidence type="ECO:0000313" key="2">
    <source>
        <dbReference type="EMBL" id="TWT28711.1"/>
    </source>
</evidence>